<comment type="caution">
    <text evidence="1">The sequence shown here is derived from an EMBL/GenBank/DDBJ whole genome shotgun (WGS) entry which is preliminary data.</text>
</comment>
<dbReference type="AlphaFoldDB" id="A0A2P4XVQ3"/>
<organism evidence="1 2">
    <name type="scientific">Phytophthora palmivora</name>
    <dbReference type="NCBI Taxonomy" id="4796"/>
    <lineage>
        <taxon>Eukaryota</taxon>
        <taxon>Sar</taxon>
        <taxon>Stramenopiles</taxon>
        <taxon>Oomycota</taxon>
        <taxon>Peronosporomycetes</taxon>
        <taxon>Peronosporales</taxon>
        <taxon>Peronosporaceae</taxon>
        <taxon>Phytophthora</taxon>
    </lineage>
</organism>
<evidence type="ECO:0000313" key="2">
    <source>
        <dbReference type="Proteomes" id="UP000237271"/>
    </source>
</evidence>
<gene>
    <name evidence="1" type="ORF">PHPALM_14068</name>
</gene>
<keyword evidence="2" id="KW-1185">Reference proteome</keyword>
<proteinExistence type="predicted"/>
<accession>A0A2P4XVQ3</accession>
<sequence length="89" mass="10256">MGHYGILYQMMFGVSPDIHHIRKFEPLACYEEDGVGCKIYFHEGHTATLVADLLVAEDVVYRDRHDLVDDADMDSLLFEHVYTGSRSEY</sequence>
<dbReference type="EMBL" id="NCKW01007836">
    <property type="protein sequence ID" value="POM69635.1"/>
    <property type="molecule type" value="Genomic_DNA"/>
</dbReference>
<name>A0A2P4XVQ3_9STRA</name>
<evidence type="ECO:0000313" key="1">
    <source>
        <dbReference type="EMBL" id="POM69635.1"/>
    </source>
</evidence>
<dbReference type="Proteomes" id="UP000237271">
    <property type="component" value="Unassembled WGS sequence"/>
</dbReference>
<protein>
    <submittedName>
        <fullName evidence="1">Uncharacterized protein</fullName>
    </submittedName>
</protein>
<reference evidence="1 2" key="1">
    <citation type="journal article" date="2017" name="Genome Biol. Evol.">
        <title>Phytophthora megakarya and P. palmivora, closely related causal agents of cacao black pod rot, underwent increases in genome sizes and gene numbers by different mechanisms.</title>
        <authorList>
            <person name="Ali S.S."/>
            <person name="Shao J."/>
            <person name="Lary D.J."/>
            <person name="Kronmiller B."/>
            <person name="Shen D."/>
            <person name="Strem M.D."/>
            <person name="Amoako-Attah I."/>
            <person name="Akrofi A.Y."/>
            <person name="Begoude B.A."/>
            <person name="Ten Hoopen G.M."/>
            <person name="Coulibaly K."/>
            <person name="Kebe B.I."/>
            <person name="Melnick R.L."/>
            <person name="Guiltinan M.J."/>
            <person name="Tyler B.M."/>
            <person name="Meinhardt L.W."/>
            <person name="Bailey B.A."/>
        </authorList>
    </citation>
    <scope>NUCLEOTIDE SEQUENCE [LARGE SCALE GENOMIC DNA]</scope>
    <source>
        <strain evidence="2">sbr112.9</strain>
    </source>
</reference>